<evidence type="ECO:0000256" key="2">
    <source>
        <dbReference type="ARBA" id="ARBA00022598"/>
    </source>
</evidence>
<evidence type="ECO:0000259" key="5">
    <source>
        <dbReference type="Pfam" id="PF00501"/>
    </source>
</evidence>
<dbReference type="GO" id="GO:0016405">
    <property type="term" value="F:CoA-ligase activity"/>
    <property type="evidence" value="ECO:0007669"/>
    <property type="project" value="UniProtKB-ARBA"/>
</dbReference>
<dbReference type="OrthoDB" id="9803968at2"/>
<dbReference type="Gene3D" id="3.40.50.12780">
    <property type="entry name" value="N-terminal domain of ligase-like"/>
    <property type="match status" value="1"/>
</dbReference>
<dbReference type="EMBL" id="CP013987">
    <property type="protein sequence ID" value="ALZ84348.1"/>
    <property type="molecule type" value="Genomic_DNA"/>
</dbReference>
<evidence type="ECO:0000256" key="1">
    <source>
        <dbReference type="ARBA" id="ARBA00006432"/>
    </source>
</evidence>
<keyword evidence="4" id="KW-0067">ATP-binding</keyword>
<protein>
    <submittedName>
        <fullName evidence="7">AMP-dependent synthetase</fullName>
    </submittedName>
</protein>
<dbReference type="KEGG" id="por:APT59_09065"/>
<dbReference type="AlphaFoldDB" id="A0A0U4WIY2"/>
<dbReference type="PANTHER" id="PTHR43605:SF10">
    <property type="entry name" value="ACYL-COA SYNTHETASE MEDIUM CHAIN FAMILY MEMBER 3"/>
    <property type="match status" value="1"/>
</dbReference>
<evidence type="ECO:0000259" key="6">
    <source>
        <dbReference type="Pfam" id="PF13193"/>
    </source>
</evidence>
<dbReference type="InterPro" id="IPR000873">
    <property type="entry name" value="AMP-dep_synth/lig_dom"/>
</dbReference>
<sequence length="577" mass="63382">MTTGDAFREARDFLLRHRTDYATAVRDFQWPQLEHFNWALDHFDRLAEEHSGPALWRLDAEGREERYSFAELAQTSNRTANFLRSQGVRRGERILVMLGNEVALWETLLGAFKLGAVVVPATTLLSDADLQDRVARGRIAHLVVGSAHTERCASLDPGLTRICVGTPVAGWQPYAPAACASDFLPDGPTRAEDPLLLYFTSGTTSRPKLVLHSHSSYPVGHLSTLYWIGLQPGDVHLNISSPGWAKHAWSCVFAPWNAGACVFIHDVPRFKPQALLEVLARYPVTSLCAPPTVWRMLIQEDLAAYRNRLNLRELVGAGEPLNPEIIDSLQDAWGLTLRDGFGQSETTALVGNTPGQPLKPGSMGRPLPGCQIQLLDADGQPGDDGEVALSLQPRPAGLMLGYEDSPEKTAEVMRDGYYRTGDTAVRDVDGYITFVGRADDVFKSADYRISPFELESALIEHPAVMEVAVVPSPDPLRLNVPKAFVILAAGQQPSAALARELLGFARDCLSPYKRVRRLQFVSELPKTLSGKIRRIELRLGEAQRRAAGTAELHDYAEEDFANHPAPASVATAQESLS</sequence>
<dbReference type="RefSeq" id="WP_059314545.1">
    <property type="nucleotide sequence ID" value="NZ_CP013987.1"/>
</dbReference>
<dbReference type="PROSITE" id="PS00455">
    <property type="entry name" value="AMP_BINDING"/>
    <property type="match status" value="1"/>
</dbReference>
<dbReference type="InterPro" id="IPR051087">
    <property type="entry name" value="Mitochondrial_ACSM"/>
</dbReference>
<name>A0A0U4WIY2_9PSED</name>
<comment type="similarity">
    <text evidence="1">Belongs to the ATP-dependent AMP-binding enzyme family.</text>
</comment>
<dbReference type="Pfam" id="PF00501">
    <property type="entry name" value="AMP-binding"/>
    <property type="match status" value="1"/>
</dbReference>
<dbReference type="PANTHER" id="PTHR43605">
    <property type="entry name" value="ACYL-COENZYME A SYNTHETASE"/>
    <property type="match status" value="1"/>
</dbReference>
<dbReference type="GO" id="GO:0004321">
    <property type="term" value="F:fatty-acyl-CoA synthase activity"/>
    <property type="evidence" value="ECO:0007669"/>
    <property type="project" value="TreeGrafter"/>
</dbReference>
<gene>
    <name evidence="7" type="ORF">APT59_09065</name>
</gene>
<evidence type="ECO:0000256" key="4">
    <source>
        <dbReference type="ARBA" id="ARBA00022840"/>
    </source>
</evidence>
<reference evidence="7 8" key="1">
    <citation type="submission" date="2016-01" db="EMBL/GenBank/DDBJ databases">
        <title>Annotation of Pseudomonas oryzihabitans USDA-ARS-USMARC-56511.</title>
        <authorList>
            <person name="Harhay G.P."/>
            <person name="Harhay D.M."/>
            <person name="Smith T.P.L."/>
            <person name="Bono J.L."/>
            <person name="Heaton M.P."/>
            <person name="Clawson M.L."/>
            <person name="Chitko-Mckown C.G."/>
            <person name="Capik S.F."/>
            <person name="DeDonder K.D."/>
            <person name="Apley M.D."/>
            <person name="Lubbers B.V."/>
            <person name="White B.J."/>
            <person name="Larson R.L."/>
        </authorList>
    </citation>
    <scope>NUCLEOTIDE SEQUENCE [LARGE SCALE GENOMIC DNA]</scope>
    <source>
        <strain evidence="7 8">USDA-ARS-USMARC-56511</strain>
    </source>
</reference>
<feature type="domain" description="AMP-dependent synthetase/ligase" evidence="5">
    <location>
        <begin position="57"/>
        <end position="402"/>
    </location>
</feature>
<dbReference type="Gene3D" id="3.30.300.30">
    <property type="match status" value="1"/>
</dbReference>
<keyword evidence="2" id="KW-0436">Ligase</keyword>
<accession>A0A0U4WIY2</accession>
<dbReference type="InterPro" id="IPR045851">
    <property type="entry name" value="AMP-bd_C_sf"/>
</dbReference>
<dbReference type="GO" id="GO:0015645">
    <property type="term" value="F:fatty acid ligase activity"/>
    <property type="evidence" value="ECO:0007669"/>
    <property type="project" value="TreeGrafter"/>
</dbReference>
<dbReference type="InterPro" id="IPR025110">
    <property type="entry name" value="AMP-bd_C"/>
</dbReference>
<evidence type="ECO:0000313" key="8">
    <source>
        <dbReference type="Proteomes" id="UP000064137"/>
    </source>
</evidence>
<evidence type="ECO:0000313" key="7">
    <source>
        <dbReference type="EMBL" id="ALZ84348.1"/>
    </source>
</evidence>
<dbReference type="GO" id="GO:0006637">
    <property type="term" value="P:acyl-CoA metabolic process"/>
    <property type="evidence" value="ECO:0007669"/>
    <property type="project" value="TreeGrafter"/>
</dbReference>
<dbReference type="Proteomes" id="UP000064137">
    <property type="component" value="Chromosome"/>
</dbReference>
<dbReference type="GO" id="GO:0006633">
    <property type="term" value="P:fatty acid biosynthetic process"/>
    <property type="evidence" value="ECO:0007669"/>
    <property type="project" value="TreeGrafter"/>
</dbReference>
<dbReference type="InterPro" id="IPR020845">
    <property type="entry name" value="AMP-binding_CS"/>
</dbReference>
<dbReference type="Pfam" id="PF13193">
    <property type="entry name" value="AMP-binding_C"/>
    <property type="match status" value="1"/>
</dbReference>
<evidence type="ECO:0000256" key="3">
    <source>
        <dbReference type="ARBA" id="ARBA00022741"/>
    </source>
</evidence>
<dbReference type="SUPFAM" id="SSF56801">
    <property type="entry name" value="Acetyl-CoA synthetase-like"/>
    <property type="match status" value="1"/>
</dbReference>
<dbReference type="InterPro" id="IPR042099">
    <property type="entry name" value="ANL_N_sf"/>
</dbReference>
<dbReference type="GO" id="GO:0005524">
    <property type="term" value="F:ATP binding"/>
    <property type="evidence" value="ECO:0007669"/>
    <property type="project" value="UniProtKB-KW"/>
</dbReference>
<proteinExistence type="inferred from homology"/>
<feature type="domain" description="AMP-binding enzyme C-terminal" evidence="6">
    <location>
        <begin position="453"/>
        <end position="531"/>
    </location>
</feature>
<organism evidence="7 8">
    <name type="scientific">Pseudomonas oryzihabitans</name>
    <dbReference type="NCBI Taxonomy" id="47885"/>
    <lineage>
        <taxon>Bacteria</taxon>
        <taxon>Pseudomonadati</taxon>
        <taxon>Pseudomonadota</taxon>
        <taxon>Gammaproteobacteria</taxon>
        <taxon>Pseudomonadales</taxon>
        <taxon>Pseudomonadaceae</taxon>
        <taxon>Pseudomonas</taxon>
    </lineage>
</organism>
<keyword evidence="3" id="KW-0547">Nucleotide-binding</keyword>